<reference evidence="3" key="2">
    <citation type="submission" date="2020-10" db="EMBL/GenBank/DDBJ databases">
        <authorList>
            <person name="Scholz U."/>
            <person name="Mascher M."/>
            <person name="Fiebig A."/>
        </authorList>
    </citation>
    <scope>NUCLEOTIDE SEQUENCE [LARGE SCALE GENOMIC DNA]</scope>
    <source>
        <strain evidence="3">cv. Morex</strain>
    </source>
</reference>
<dbReference type="PANTHER" id="PTHR31672">
    <property type="entry name" value="BNACNNG10540D PROTEIN"/>
    <property type="match status" value="1"/>
</dbReference>
<dbReference type="InterPro" id="IPR036047">
    <property type="entry name" value="F-box-like_dom_sf"/>
</dbReference>
<evidence type="ECO:0000259" key="2">
    <source>
        <dbReference type="Pfam" id="PF12937"/>
    </source>
</evidence>
<organism evidence="3 4">
    <name type="scientific">Hordeum vulgare subsp. vulgare</name>
    <name type="common">Domesticated barley</name>
    <dbReference type="NCBI Taxonomy" id="112509"/>
    <lineage>
        <taxon>Eukaryota</taxon>
        <taxon>Viridiplantae</taxon>
        <taxon>Streptophyta</taxon>
        <taxon>Embryophyta</taxon>
        <taxon>Tracheophyta</taxon>
        <taxon>Spermatophyta</taxon>
        <taxon>Magnoliopsida</taxon>
        <taxon>Liliopsida</taxon>
        <taxon>Poales</taxon>
        <taxon>Poaceae</taxon>
        <taxon>BOP clade</taxon>
        <taxon>Pooideae</taxon>
        <taxon>Triticodae</taxon>
        <taxon>Triticeae</taxon>
        <taxon>Hordeinae</taxon>
        <taxon>Hordeum</taxon>
    </lineage>
</organism>
<dbReference type="NCBIfam" id="TIGR01640">
    <property type="entry name" value="F_box_assoc_1"/>
    <property type="match status" value="1"/>
</dbReference>
<dbReference type="InterPro" id="IPR017451">
    <property type="entry name" value="F-box-assoc_interact_dom"/>
</dbReference>
<dbReference type="Proteomes" id="UP000011116">
    <property type="component" value="Chromosome 3H"/>
</dbReference>
<reference evidence="3" key="3">
    <citation type="submission" date="2022-01" db="UniProtKB">
        <authorList>
            <consortium name="EnsemblPlants"/>
        </authorList>
    </citation>
    <scope>IDENTIFICATION</scope>
    <source>
        <strain evidence="3">subsp. vulgare</strain>
    </source>
</reference>
<keyword evidence="4" id="KW-1185">Reference proteome</keyword>
<evidence type="ECO:0000259" key="1">
    <source>
        <dbReference type="Pfam" id="PF08268"/>
    </source>
</evidence>
<dbReference type="AlphaFoldDB" id="A0A8I6XBI0"/>
<dbReference type="SUPFAM" id="SSF81383">
    <property type="entry name" value="F-box domain"/>
    <property type="match status" value="1"/>
</dbReference>
<dbReference type="Gene3D" id="1.20.1280.50">
    <property type="match status" value="1"/>
</dbReference>
<dbReference type="Gramene" id="HORVU.MOREX.r3.3HG0301580.1">
    <property type="protein sequence ID" value="HORVU.MOREX.r3.3HG0301580.1.CDS1"/>
    <property type="gene ID" value="HORVU.MOREX.r3.3HG0301580"/>
</dbReference>
<evidence type="ECO:0000313" key="4">
    <source>
        <dbReference type="Proteomes" id="UP000011116"/>
    </source>
</evidence>
<protein>
    <recommendedName>
        <fullName evidence="5">F-box domain-containing protein</fullName>
    </recommendedName>
</protein>
<evidence type="ECO:0008006" key="5">
    <source>
        <dbReference type="Google" id="ProtNLM"/>
    </source>
</evidence>
<name>A0A8I6XBI0_HORVV</name>
<dbReference type="InterPro" id="IPR001810">
    <property type="entry name" value="F-box_dom"/>
</dbReference>
<dbReference type="PANTHER" id="PTHR31672:SF2">
    <property type="entry name" value="F-BOX DOMAIN-CONTAINING PROTEIN"/>
    <property type="match status" value="1"/>
</dbReference>
<accession>A0A8I6XBI0</accession>
<dbReference type="InterPro" id="IPR050796">
    <property type="entry name" value="SCF_F-box_component"/>
</dbReference>
<dbReference type="CDD" id="cd22157">
    <property type="entry name" value="F-box_AtFBW1-like"/>
    <property type="match status" value="1"/>
</dbReference>
<reference evidence="4" key="1">
    <citation type="journal article" date="2012" name="Nature">
        <title>A physical, genetic and functional sequence assembly of the barley genome.</title>
        <authorList>
            <consortium name="The International Barley Genome Sequencing Consortium"/>
            <person name="Mayer K.F."/>
            <person name="Waugh R."/>
            <person name="Brown J.W."/>
            <person name="Schulman A."/>
            <person name="Langridge P."/>
            <person name="Platzer M."/>
            <person name="Fincher G.B."/>
            <person name="Muehlbauer G.J."/>
            <person name="Sato K."/>
            <person name="Close T.J."/>
            <person name="Wise R.P."/>
            <person name="Stein N."/>
        </authorList>
    </citation>
    <scope>NUCLEOTIDE SEQUENCE [LARGE SCALE GENOMIC DNA]</scope>
    <source>
        <strain evidence="4">cv. Morex</strain>
    </source>
</reference>
<dbReference type="Pfam" id="PF12937">
    <property type="entry name" value="F-box-like"/>
    <property type="match status" value="1"/>
</dbReference>
<dbReference type="EnsemblPlants" id="HORVU.MOREX.r3.3HG0301580.1">
    <property type="protein sequence ID" value="HORVU.MOREX.r3.3HG0301580.1.CDS1"/>
    <property type="gene ID" value="HORVU.MOREX.r3.3HG0301580"/>
</dbReference>
<proteinExistence type="predicted"/>
<feature type="domain" description="F-box associated beta-propeller type 3" evidence="1">
    <location>
        <begin position="124"/>
        <end position="313"/>
    </location>
</feature>
<feature type="domain" description="F-box" evidence="2">
    <location>
        <begin position="19"/>
        <end position="55"/>
    </location>
</feature>
<sequence>MGKAERAGALGGLLEEILIWDILVRLPPKALLRCRAVCRAWRSVTSTPDFLLAHHFRQPALPLVDNVYKYTEGISKSLDIGCFDHRPGVAATDQLQPIARLIAQISFYLDATIGDDNIGDCISFFQPVASCDGLLIFSVEDTDFFICNPASRQYARLLLPMDHRWTVLGMYPHPLTGEYRLLLYSYRGNLDDDEPAPNSKFACHVLELGSGKPPRRIVWPDAITITLMGLNPHVLFHGNLHWYPLDNDGKNTMIVVFNTTSESFREMRAPVVTYCADLFEIDDMLGMSAFDYVNTIDIWVLQDYEREVWALNRRIELHAAEISVPYDVQLWLDVLVVPGDGQLVVLVKSHDWLLEVGMDGKLVDTFHHKEVELTHFRLKQTLVPHTFFPTLKGYVLNSPPFI</sequence>
<dbReference type="Pfam" id="PF08268">
    <property type="entry name" value="FBA_3"/>
    <property type="match status" value="1"/>
</dbReference>
<evidence type="ECO:0000313" key="3">
    <source>
        <dbReference type="EnsemblPlants" id="HORVU.MOREX.r3.3HG0301580.1.CDS1"/>
    </source>
</evidence>
<dbReference type="InterPro" id="IPR013187">
    <property type="entry name" value="F-box-assoc_dom_typ3"/>
</dbReference>